<evidence type="ECO:0000313" key="3">
    <source>
        <dbReference type="EMBL" id="KWS02107.1"/>
    </source>
</evidence>
<evidence type="ECO:0000256" key="1">
    <source>
        <dbReference type="ARBA" id="ARBA00009820"/>
    </source>
</evidence>
<dbReference type="RefSeq" id="WP_036109295.1">
    <property type="nucleotide sequence ID" value="NZ_JAJA02000003.1"/>
</dbReference>
<feature type="signal peptide" evidence="2">
    <location>
        <begin position="1"/>
        <end position="23"/>
    </location>
</feature>
<sequence>MTHANRLTVAILLGLAPISAAQAEPRLQLISHAFGNTNLARSAHEPAISADGRFVAFYTTATDIVPTDGYSGSDVFVYDVDCQRAEIVSITSTGQPADDSSGGKLSLSGDGRYVVFASSARNLVPHNNTGPLHTQVYLVDRHNKNSIKLISAAPGTAGSPVAEPGNLPSSHPSISADGRFIAFASNATNLVSENIHSQQIFLYRIADGKIQLVSRNVDGASPTIYSAYPQISADGRYVAFQSMASDLIKEPVSSHASGPHTYIRDRLGGFNLLVDRNNANEIATSGSGTMAISGDGTRVSFNSNAYNLWPGMQQSKNQVFVRDVPAQRLAIATSNPGLPSRTLGKDTTLSHDGRYVAFHSSIAGFGPEPGEPWNGLYLIDLLNGQKELLTPGLNGVQENGTSDQPSISADGLRVAFRSTSGNLQGSLGEGVYLSDARRGVCIR</sequence>
<keyword evidence="2" id="KW-0732">Signal</keyword>
<name>A0A125TZM3_9GAMM</name>
<evidence type="ECO:0000256" key="2">
    <source>
        <dbReference type="SAM" id="SignalP"/>
    </source>
</evidence>
<dbReference type="InterPro" id="IPR011659">
    <property type="entry name" value="WD40"/>
</dbReference>
<keyword evidence="4" id="KW-1185">Reference proteome</keyword>
<comment type="caution">
    <text evidence="3">The sequence shown here is derived from an EMBL/GenBank/DDBJ whole genome shotgun (WGS) entry which is preliminary data.</text>
</comment>
<dbReference type="Gene3D" id="2.120.10.30">
    <property type="entry name" value="TolB, C-terminal domain"/>
    <property type="match status" value="3"/>
</dbReference>
<dbReference type="OrthoDB" id="9815657at2"/>
<comment type="similarity">
    <text evidence="1">Belongs to the TolB family.</text>
</comment>
<gene>
    <name evidence="3" type="ORF">AZ78_5240</name>
</gene>
<organism evidence="3 4">
    <name type="scientific">Lysobacter capsici AZ78</name>
    <dbReference type="NCBI Taxonomy" id="1444315"/>
    <lineage>
        <taxon>Bacteria</taxon>
        <taxon>Pseudomonadati</taxon>
        <taxon>Pseudomonadota</taxon>
        <taxon>Gammaproteobacteria</taxon>
        <taxon>Lysobacterales</taxon>
        <taxon>Lysobacteraceae</taxon>
        <taxon>Lysobacter</taxon>
    </lineage>
</organism>
<dbReference type="SUPFAM" id="SSF82171">
    <property type="entry name" value="DPP6 N-terminal domain-like"/>
    <property type="match status" value="1"/>
</dbReference>
<protein>
    <recommendedName>
        <fullName evidence="5">TolB protein</fullName>
    </recommendedName>
</protein>
<reference evidence="3 4" key="1">
    <citation type="journal article" date="2014" name="Genome Announc.">
        <title>Draft Genome Sequence of Lysobacter capsici AZ78, a Bacterium Antagonistic to Plant-Pathogenic Oomycetes.</title>
        <authorList>
            <person name="Puopolo G."/>
            <person name="Sonego P."/>
            <person name="Engelen K."/>
            <person name="Pertot I."/>
        </authorList>
    </citation>
    <scope>NUCLEOTIDE SEQUENCE [LARGE SCALE GENOMIC DNA]</scope>
    <source>
        <strain evidence="3 4">AZ78</strain>
    </source>
</reference>
<dbReference type="InterPro" id="IPR011042">
    <property type="entry name" value="6-blade_b-propeller_TolB-like"/>
</dbReference>
<dbReference type="Pfam" id="PF07676">
    <property type="entry name" value="PD40"/>
    <property type="match status" value="2"/>
</dbReference>
<evidence type="ECO:0000313" key="4">
    <source>
        <dbReference type="Proteomes" id="UP000023435"/>
    </source>
</evidence>
<dbReference type="AlphaFoldDB" id="A0A125TZM3"/>
<proteinExistence type="inferred from homology"/>
<accession>A0A125TZM3</accession>
<dbReference type="PANTHER" id="PTHR36842">
    <property type="entry name" value="PROTEIN TOLB HOMOLOG"/>
    <property type="match status" value="1"/>
</dbReference>
<dbReference type="Proteomes" id="UP000023435">
    <property type="component" value="Unassembled WGS sequence"/>
</dbReference>
<feature type="chain" id="PRO_5007180284" description="TolB protein" evidence="2">
    <location>
        <begin position="24"/>
        <end position="443"/>
    </location>
</feature>
<evidence type="ECO:0008006" key="5">
    <source>
        <dbReference type="Google" id="ProtNLM"/>
    </source>
</evidence>
<dbReference type="EMBL" id="JAJA02000003">
    <property type="protein sequence ID" value="KWS02107.1"/>
    <property type="molecule type" value="Genomic_DNA"/>
</dbReference>